<organism evidence="2 3">
    <name type="scientific">Microvirga arsenatis</name>
    <dbReference type="NCBI Taxonomy" id="2692265"/>
    <lineage>
        <taxon>Bacteria</taxon>
        <taxon>Pseudomonadati</taxon>
        <taxon>Pseudomonadota</taxon>
        <taxon>Alphaproteobacteria</taxon>
        <taxon>Hyphomicrobiales</taxon>
        <taxon>Methylobacteriaceae</taxon>
        <taxon>Microvirga</taxon>
    </lineage>
</organism>
<dbReference type="RefSeq" id="WP_161726476.1">
    <property type="nucleotide sequence ID" value="NZ_JAAAXI010000036.1"/>
</dbReference>
<dbReference type="SUPFAM" id="SSF141371">
    <property type="entry name" value="PilZ domain-like"/>
    <property type="match status" value="1"/>
</dbReference>
<comment type="caution">
    <text evidence="2">The sequence shown here is derived from an EMBL/GenBank/DDBJ whole genome shotgun (WGS) entry which is preliminary data.</text>
</comment>
<evidence type="ECO:0000313" key="2">
    <source>
        <dbReference type="EMBL" id="NBJ27100.1"/>
    </source>
</evidence>
<evidence type="ECO:0000259" key="1">
    <source>
        <dbReference type="Pfam" id="PF07238"/>
    </source>
</evidence>
<feature type="domain" description="PilZ" evidence="1">
    <location>
        <begin position="7"/>
        <end position="83"/>
    </location>
</feature>
<keyword evidence="3" id="KW-1185">Reference proteome</keyword>
<dbReference type="EMBL" id="JAAAXJ010000027">
    <property type="protein sequence ID" value="NBJ27100.1"/>
    <property type="molecule type" value="Genomic_DNA"/>
</dbReference>
<dbReference type="Proteomes" id="UP000818323">
    <property type="component" value="Unassembled WGS sequence"/>
</dbReference>
<accession>A0ABW9Z5X4</accession>
<gene>
    <name evidence="2" type="ORF">GR303_22505</name>
</gene>
<dbReference type="Pfam" id="PF07238">
    <property type="entry name" value="PilZ"/>
    <property type="match status" value="1"/>
</dbReference>
<proteinExistence type="predicted"/>
<reference evidence="2 3" key="1">
    <citation type="submission" date="2020-01" db="EMBL/GenBank/DDBJ databases">
        <title>Microvirga sp. nov., an arsenate reduction bacterium isolated from Tibet hotspring sediments.</title>
        <authorList>
            <person name="Yuan C.-G."/>
        </authorList>
    </citation>
    <scope>NUCLEOTIDE SEQUENCE [LARGE SCALE GENOMIC DNA]</scope>
    <source>
        <strain evidence="2 3">SYSU G3D203</strain>
    </source>
</reference>
<sequence length="97" mass="10573">MSDKSDQRWHHRRTTTVTAKVVVGSGAPPLNCTVQNLSAGGAQLTLEDGVALPPTFVLEVPTLNLRVEAQVIWSRGHQHGVTFVWPQHKERGGRPSA</sequence>
<evidence type="ECO:0000313" key="3">
    <source>
        <dbReference type="Proteomes" id="UP000818323"/>
    </source>
</evidence>
<name>A0ABW9Z5X4_9HYPH</name>
<dbReference type="Gene3D" id="2.40.10.220">
    <property type="entry name" value="predicted glycosyltransferase like domains"/>
    <property type="match status" value="1"/>
</dbReference>
<dbReference type="InterPro" id="IPR009875">
    <property type="entry name" value="PilZ_domain"/>
</dbReference>
<protein>
    <recommendedName>
        <fullName evidence="1">PilZ domain-containing protein</fullName>
    </recommendedName>
</protein>